<dbReference type="RefSeq" id="WP_334314919.1">
    <property type="nucleotide sequence ID" value="NZ_CP065938.1"/>
</dbReference>
<sequence>MAYILGTQKRTFGTMNNADKLFLLIFGVLFLFVLHAVFASVQDFSFKRLFSYLIRADENGNWHAGVLLQGVGMTLRLSLWSLALAFLTGSFVGIVSAHKSGVSALPGRLYVLVLRNMPPLVLLFLVFFFASSVLTEFWGNAENSLAKSEYKGLFYVLAAPEGQLDRMAACVLTLGLYEGAYIAEIVRAGIESVPCGQWEAARASGLTAWQIRRHIIIPQAMRQSLAPLAGQSISTMKDSAIASIISLQELTFQSMELMNVTGRTVEIWILTALLYYCLCVFLEKLSKKWECSIKWKPLQ</sequence>
<evidence type="ECO:0000256" key="4">
    <source>
        <dbReference type="ARBA" id="ARBA00022692"/>
    </source>
</evidence>
<evidence type="ECO:0000256" key="7">
    <source>
        <dbReference type="ARBA" id="ARBA00023136"/>
    </source>
</evidence>
<comment type="similarity">
    <text evidence="3">Belongs to the binding-protein-dependent transport system permease family. HisMQ subfamily.</text>
</comment>
<dbReference type="PANTHER" id="PTHR30614:SF20">
    <property type="entry name" value="GLUTAMINE TRANSPORT SYSTEM PERMEASE PROTEIN GLNP"/>
    <property type="match status" value="1"/>
</dbReference>
<feature type="transmembrane region" description="Helical" evidence="8">
    <location>
        <begin position="21"/>
        <end position="41"/>
    </location>
</feature>
<reference evidence="10" key="1">
    <citation type="submission" date="2020-12" db="EMBL/GenBank/DDBJ databases">
        <title>Taurinivorans muris gen. nov., sp. nov., fundamental and realized metabolic niche of a ubiquitous sulfidogenic bacterium in the murine intestine.</title>
        <authorList>
            <person name="Ye H."/>
            <person name="Hanson B.T."/>
            <person name="Loy A."/>
        </authorList>
    </citation>
    <scope>NUCLEOTIDE SEQUENCE</scope>
    <source>
        <strain evidence="10">LT0009</strain>
    </source>
</reference>
<evidence type="ECO:0000256" key="6">
    <source>
        <dbReference type="ARBA" id="ARBA00022989"/>
    </source>
</evidence>
<evidence type="ECO:0000256" key="8">
    <source>
        <dbReference type="RuleBase" id="RU363032"/>
    </source>
</evidence>
<dbReference type="SUPFAM" id="SSF161098">
    <property type="entry name" value="MetI-like"/>
    <property type="match status" value="1"/>
</dbReference>
<keyword evidence="11" id="KW-1185">Reference proteome</keyword>
<proteinExistence type="inferred from homology"/>
<keyword evidence="8" id="KW-0813">Transport</keyword>
<keyword evidence="6 8" id="KW-1133">Transmembrane helix</keyword>
<protein>
    <submittedName>
        <fullName evidence="10">Amino acid ABC transporter permease</fullName>
    </submittedName>
</protein>
<accession>A0ABY5XZM4</accession>
<feature type="transmembrane region" description="Helical" evidence="8">
    <location>
        <begin position="77"/>
        <end position="97"/>
    </location>
</feature>
<dbReference type="Gene3D" id="1.10.3720.10">
    <property type="entry name" value="MetI-like"/>
    <property type="match status" value="1"/>
</dbReference>
<evidence type="ECO:0000256" key="2">
    <source>
        <dbReference type="ARBA" id="ARBA00004651"/>
    </source>
</evidence>
<feature type="transmembrane region" description="Helical" evidence="8">
    <location>
        <begin position="109"/>
        <end position="130"/>
    </location>
</feature>
<keyword evidence="4 8" id="KW-0812">Transmembrane</keyword>
<evidence type="ECO:0000313" key="11">
    <source>
        <dbReference type="Proteomes" id="UP001058120"/>
    </source>
</evidence>
<dbReference type="PROSITE" id="PS50928">
    <property type="entry name" value="ABC_TM1"/>
    <property type="match status" value="1"/>
</dbReference>
<dbReference type="Proteomes" id="UP001058120">
    <property type="component" value="Chromosome"/>
</dbReference>
<feature type="transmembrane region" description="Helical" evidence="8">
    <location>
        <begin position="267"/>
        <end position="286"/>
    </location>
</feature>
<dbReference type="PANTHER" id="PTHR30614">
    <property type="entry name" value="MEMBRANE COMPONENT OF AMINO ACID ABC TRANSPORTER"/>
    <property type="match status" value="1"/>
</dbReference>
<keyword evidence="5" id="KW-0029">Amino-acid transport</keyword>
<keyword evidence="7 8" id="KW-0472">Membrane</keyword>
<dbReference type="InterPro" id="IPR000515">
    <property type="entry name" value="MetI-like"/>
</dbReference>
<evidence type="ECO:0000256" key="3">
    <source>
        <dbReference type="ARBA" id="ARBA00010072"/>
    </source>
</evidence>
<dbReference type="CDD" id="cd06261">
    <property type="entry name" value="TM_PBP2"/>
    <property type="match status" value="1"/>
</dbReference>
<comment type="function">
    <text evidence="1">Part of the binding-protein-dependent transport system for glutamine; probably responsible for the translocation of the substrate across the membrane.</text>
</comment>
<evidence type="ECO:0000256" key="1">
    <source>
        <dbReference type="ARBA" id="ARBA00003159"/>
    </source>
</evidence>
<dbReference type="Pfam" id="PF00528">
    <property type="entry name" value="BPD_transp_1"/>
    <property type="match status" value="1"/>
</dbReference>
<evidence type="ECO:0000259" key="9">
    <source>
        <dbReference type="PROSITE" id="PS50928"/>
    </source>
</evidence>
<feature type="domain" description="ABC transmembrane type-1" evidence="9">
    <location>
        <begin position="71"/>
        <end position="286"/>
    </location>
</feature>
<comment type="subcellular location">
    <subcellularLocation>
        <location evidence="2 8">Cell membrane</location>
        <topology evidence="2 8">Multi-pass membrane protein</topology>
    </subcellularLocation>
</comment>
<dbReference type="EMBL" id="CP065938">
    <property type="protein sequence ID" value="UWX05343.1"/>
    <property type="molecule type" value="Genomic_DNA"/>
</dbReference>
<dbReference type="InterPro" id="IPR035906">
    <property type="entry name" value="MetI-like_sf"/>
</dbReference>
<dbReference type="InterPro" id="IPR043429">
    <property type="entry name" value="ArtM/GltK/GlnP/TcyL/YhdX-like"/>
</dbReference>
<name>A0ABY5XZM4_9BACT</name>
<evidence type="ECO:0000313" key="10">
    <source>
        <dbReference type="EMBL" id="UWX05343.1"/>
    </source>
</evidence>
<evidence type="ECO:0000256" key="5">
    <source>
        <dbReference type="ARBA" id="ARBA00022970"/>
    </source>
</evidence>
<gene>
    <name evidence="10" type="ORF">JBF11_07765</name>
</gene>
<organism evidence="10 11">
    <name type="scientific">Taurinivorans muris</name>
    <dbReference type="NCBI Taxonomy" id="2787751"/>
    <lineage>
        <taxon>Bacteria</taxon>
        <taxon>Pseudomonadati</taxon>
        <taxon>Thermodesulfobacteriota</taxon>
        <taxon>Desulfovibrionia</taxon>
        <taxon>Desulfovibrionales</taxon>
        <taxon>Desulfovibrionaceae</taxon>
        <taxon>Taurinivorans</taxon>
    </lineage>
</organism>